<proteinExistence type="inferred from homology"/>
<name>A0A1G2SJW2_9BACT</name>
<dbReference type="InterPro" id="IPR028055">
    <property type="entry name" value="YidC/Oxa/ALB_C"/>
</dbReference>
<evidence type="ECO:0000259" key="11">
    <source>
        <dbReference type="Pfam" id="PF02096"/>
    </source>
</evidence>
<dbReference type="NCBIfam" id="TIGR03592">
    <property type="entry name" value="yidC_oxa1_cterm"/>
    <property type="match status" value="1"/>
</dbReference>
<evidence type="ECO:0000313" key="12">
    <source>
        <dbReference type="EMBL" id="OHA84701.1"/>
    </source>
</evidence>
<evidence type="ECO:0000256" key="5">
    <source>
        <dbReference type="ARBA" id="ARBA00022927"/>
    </source>
</evidence>
<keyword evidence="5" id="KW-0653">Protein transport</keyword>
<reference evidence="12 13" key="1">
    <citation type="journal article" date="2016" name="Nat. Commun.">
        <title>Thousands of microbial genomes shed light on interconnected biogeochemical processes in an aquifer system.</title>
        <authorList>
            <person name="Anantharaman K."/>
            <person name="Brown C.T."/>
            <person name="Hug L.A."/>
            <person name="Sharon I."/>
            <person name="Castelle C.J."/>
            <person name="Probst A.J."/>
            <person name="Thomas B.C."/>
            <person name="Singh A."/>
            <person name="Wilkins M.J."/>
            <person name="Karaoz U."/>
            <person name="Brodie E.L."/>
            <person name="Williams K.H."/>
            <person name="Hubbard S.S."/>
            <person name="Banfield J.F."/>
        </authorList>
    </citation>
    <scope>NUCLEOTIDE SEQUENCE [LARGE SCALE GENOMIC DNA]</scope>
</reference>
<dbReference type="InterPro" id="IPR001708">
    <property type="entry name" value="YidC/ALB3/OXA1/COX18"/>
</dbReference>
<dbReference type="PANTHER" id="PTHR12428">
    <property type="entry name" value="OXA1"/>
    <property type="match status" value="1"/>
</dbReference>
<dbReference type="PANTHER" id="PTHR12428:SF65">
    <property type="entry name" value="CYTOCHROME C OXIDASE ASSEMBLY PROTEIN COX18, MITOCHONDRIAL"/>
    <property type="match status" value="1"/>
</dbReference>
<dbReference type="STRING" id="1802730.A2591_00380"/>
<evidence type="ECO:0000256" key="4">
    <source>
        <dbReference type="ARBA" id="ARBA00022692"/>
    </source>
</evidence>
<evidence type="ECO:0000256" key="9">
    <source>
        <dbReference type="RuleBase" id="RU003945"/>
    </source>
</evidence>
<dbReference type="GO" id="GO:0015031">
    <property type="term" value="P:protein transport"/>
    <property type="evidence" value="ECO:0007669"/>
    <property type="project" value="UniProtKB-KW"/>
</dbReference>
<comment type="caution">
    <text evidence="12">The sequence shown here is derived from an EMBL/GenBank/DDBJ whole genome shotgun (WGS) entry which is preliminary data.</text>
</comment>
<accession>A0A1G2SJW2</accession>
<keyword evidence="6 10" id="KW-1133">Transmembrane helix</keyword>
<gene>
    <name evidence="12" type="ORF">A2591_00380</name>
</gene>
<feature type="transmembrane region" description="Helical" evidence="10">
    <location>
        <begin position="138"/>
        <end position="162"/>
    </location>
</feature>
<dbReference type="GO" id="GO:0051205">
    <property type="term" value="P:protein insertion into membrane"/>
    <property type="evidence" value="ECO:0007669"/>
    <property type="project" value="TreeGrafter"/>
</dbReference>
<dbReference type="AlphaFoldDB" id="A0A1G2SJW2"/>
<feature type="transmembrane region" description="Helical" evidence="10">
    <location>
        <begin position="92"/>
        <end position="115"/>
    </location>
</feature>
<dbReference type="InterPro" id="IPR047196">
    <property type="entry name" value="YidC_ALB_C"/>
</dbReference>
<evidence type="ECO:0000313" key="13">
    <source>
        <dbReference type="Proteomes" id="UP000178168"/>
    </source>
</evidence>
<dbReference type="Pfam" id="PF02096">
    <property type="entry name" value="60KD_IMP"/>
    <property type="match status" value="1"/>
</dbReference>
<evidence type="ECO:0000256" key="6">
    <source>
        <dbReference type="ARBA" id="ARBA00022989"/>
    </source>
</evidence>
<evidence type="ECO:0000256" key="1">
    <source>
        <dbReference type="ARBA" id="ARBA00004651"/>
    </source>
</evidence>
<keyword evidence="7 10" id="KW-0472">Membrane</keyword>
<evidence type="ECO:0000256" key="10">
    <source>
        <dbReference type="SAM" id="Phobius"/>
    </source>
</evidence>
<keyword evidence="8" id="KW-0143">Chaperone</keyword>
<protein>
    <recommendedName>
        <fullName evidence="11">Membrane insertase YidC/Oxa/ALB C-terminal domain-containing protein</fullName>
    </recommendedName>
</protein>
<dbReference type="GO" id="GO:0005886">
    <property type="term" value="C:plasma membrane"/>
    <property type="evidence" value="ECO:0007669"/>
    <property type="project" value="UniProtKB-SubCell"/>
</dbReference>
<organism evidence="12 13">
    <name type="scientific">Candidatus Yonathbacteria bacterium RIFOXYD1_FULL_52_36</name>
    <dbReference type="NCBI Taxonomy" id="1802730"/>
    <lineage>
        <taxon>Bacteria</taxon>
        <taxon>Candidatus Yonathiibacteriota</taxon>
    </lineage>
</organism>
<dbReference type="Proteomes" id="UP000178168">
    <property type="component" value="Unassembled WGS sequence"/>
</dbReference>
<dbReference type="CDD" id="cd20070">
    <property type="entry name" value="5TM_YidC_Alb3"/>
    <property type="match status" value="1"/>
</dbReference>
<comment type="similarity">
    <text evidence="9">Belongs to the OXA1/ALB3/YidC family.</text>
</comment>
<keyword evidence="2" id="KW-0813">Transport</keyword>
<sequence>MKELFNDAIYQPLYNALTFLISIVPFGDVGMAVILLTIVVKVLILPLSNKALISQVRMREIEPEVRKLKEKYGDNREELAKRTLELYREKKINPFSGCLPLLIQLPILMGLYFVFFKESGAVINPDLLYSFIHVPDPVTYHFLGLIDISQKSLILALLAGFAQYIHTKMSLQAPAPRSGDGKVSFSDEFARSMHIQMKYVFPIMITGIAFITSGVIALYFIVSSVFAIAHELVMKRTRTT</sequence>
<evidence type="ECO:0000256" key="2">
    <source>
        <dbReference type="ARBA" id="ARBA00022448"/>
    </source>
</evidence>
<evidence type="ECO:0000256" key="8">
    <source>
        <dbReference type="ARBA" id="ARBA00023186"/>
    </source>
</evidence>
<evidence type="ECO:0000256" key="7">
    <source>
        <dbReference type="ARBA" id="ARBA00023136"/>
    </source>
</evidence>
<feature type="transmembrane region" description="Helical" evidence="10">
    <location>
        <begin position="20"/>
        <end position="44"/>
    </location>
</feature>
<evidence type="ECO:0000256" key="3">
    <source>
        <dbReference type="ARBA" id="ARBA00022475"/>
    </source>
</evidence>
<comment type="subcellular location">
    <subcellularLocation>
        <location evidence="1">Cell membrane</location>
        <topology evidence="1">Multi-pass membrane protein</topology>
    </subcellularLocation>
    <subcellularLocation>
        <location evidence="9">Membrane</location>
        <topology evidence="9">Multi-pass membrane protein</topology>
    </subcellularLocation>
</comment>
<dbReference type="EMBL" id="MHUZ01000036">
    <property type="protein sequence ID" value="OHA84701.1"/>
    <property type="molecule type" value="Genomic_DNA"/>
</dbReference>
<feature type="domain" description="Membrane insertase YidC/Oxa/ALB C-terminal" evidence="11">
    <location>
        <begin position="30"/>
        <end position="236"/>
    </location>
</feature>
<keyword evidence="4 9" id="KW-0812">Transmembrane</keyword>
<dbReference type="GO" id="GO:0032977">
    <property type="term" value="F:membrane insertase activity"/>
    <property type="evidence" value="ECO:0007669"/>
    <property type="project" value="InterPro"/>
</dbReference>
<keyword evidence="3" id="KW-1003">Cell membrane</keyword>
<feature type="transmembrane region" description="Helical" evidence="10">
    <location>
        <begin position="199"/>
        <end position="229"/>
    </location>
</feature>